<feature type="transmembrane region" description="Helical" evidence="7">
    <location>
        <begin position="41"/>
        <end position="61"/>
    </location>
</feature>
<evidence type="ECO:0000313" key="9">
    <source>
        <dbReference type="Proteomes" id="UP001311915"/>
    </source>
</evidence>
<dbReference type="EMBL" id="JAWPEI010000009">
    <property type="protein sequence ID" value="KAK4716049.1"/>
    <property type="molecule type" value="Genomic_DNA"/>
</dbReference>
<dbReference type="InterPro" id="IPR002119">
    <property type="entry name" value="Histone_H2A"/>
</dbReference>
<keyword evidence="6" id="KW-0544">Nucleosome core</keyword>
<dbReference type="Proteomes" id="UP001311915">
    <property type="component" value="Unassembled WGS sequence"/>
</dbReference>
<evidence type="ECO:0000256" key="5">
    <source>
        <dbReference type="ARBA" id="ARBA00023242"/>
    </source>
</evidence>
<evidence type="ECO:0000256" key="3">
    <source>
        <dbReference type="ARBA" id="ARBA00010691"/>
    </source>
</evidence>
<comment type="subcellular location">
    <subcellularLocation>
        <location evidence="2">Chromosome</location>
    </subcellularLocation>
    <subcellularLocation>
        <location evidence="1 6">Nucleus</location>
    </subcellularLocation>
</comment>
<dbReference type="Gene3D" id="1.10.20.10">
    <property type="entry name" value="Histone, subunit A"/>
    <property type="match status" value="1"/>
</dbReference>
<dbReference type="FunFam" id="1.10.20.10:FF:000165">
    <property type="entry name" value="Histone H2A"/>
    <property type="match status" value="1"/>
</dbReference>
<evidence type="ECO:0000256" key="6">
    <source>
        <dbReference type="RuleBase" id="RU003767"/>
    </source>
</evidence>
<dbReference type="PRINTS" id="PR00620">
    <property type="entry name" value="HISTONEH2A"/>
</dbReference>
<dbReference type="SUPFAM" id="SSF47113">
    <property type="entry name" value="Histone-fold"/>
    <property type="match status" value="1"/>
</dbReference>
<keyword evidence="5 6" id="KW-0539">Nucleus</keyword>
<evidence type="ECO:0000256" key="4">
    <source>
        <dbReference type="ARBA" id="ARBA00022454"/>
    </source>
</evidence>
<dbReference type="GO" id="GO:0005634">
    <property type="term" value="C:nucleus"/>
    <property type="evidence" value="ECO:0007669"/>
    <property type="project" value="UniProtKB-SubCell"/>
</dbReference>
<dbReference type="InterPro" id="IPR032458">
    <property type="entry name" value="Histone_H2A_CS"/>
</dbReference>
<keyword evidence="7" id="KW-0472">Membrane</keyword>
<keyword evidence="7" id="KW-1133">Transmembrane helix</keyword>
<comment type="caution">
    <text evidence="8">The sequence shown here is derived from an EMBL/GenBank/DDBJ whole genome shotgun (WGS) entry which is preliminary data.</text>
</comment>
<gene>
    <name evidence="8" type="ORF">R3W88_014387</name>
</gene>
<evidence type="ECO:0000256" key="1">
    <source>
        <dbReference type="ARBA" id="ARBA00004123"/>
    </source>
</evidence>
<reference evidence="8 9" key="1">
    <citation type="submission" date="2023-10" db="EMBL/GenBank/DDBJ databases">
        <title>Genome-Wide Identification Analysis in wild type Solanum Pinnatisectum Reveals Some Genes Defensing Phytophthora Infestans.</title>
        <authorList>
            <person name="Sun C."/>
        </authorList>
    </citation>
    <scope>NUCLEOTIDE SEQUENCE [LARGE SCALE GENOMIC DNA]</scope>
    <source>
        <strain evidence="8">LQN</strain>
        <tissue evidence="8">Leaf</tissue>
    </source>
</reference>
<dbReference type="SMART" id="SM00414">
    <property type="entry name" value="H2A"/>
    <property type="match status" value="1"/>
</dbReference>
<evidence type="ECO:0000313" key="8">
    <source>
        <dbReference type="EMBL" id="KAK4716049.1"/>
    </source>
</evidence>
<keyword evidence="4 6" id="KW-0158">Chromosome</keyword>
<proteinExistence type="inferred from homology"/>
<organism evidence="8 9">
    <name type="scientific">Solanum pinnatisectum</name>
    <name type="common">tansyleaf nightshade</name>
    <dbReference type="NCBI Taxonomy" id="50273"/>
    <lineage>
        <taxon>Eukaryota</taxon>
        <taxon>Viridiplantae</taxon>
        <taxon>Streptophyta</taxon>
        <taxon>Embryophyta</taxon>
        <taxon>Tracheophyta</taxon>
        <taxon>Spermatophyta</taxon>
        <taxon>Magnoliopsida</taxon>
        <taxon>eudicotyledons</taxon>
        <taxon>Gunneridae</taxon>
        <taxon>Pentapetalae</taxon>
        <taxon>asterids</taxon>
        <taxon>lamiids</taxon>
        <taxon>Solanales</taxon>
        <taxon>Solanaceae</taxon>
        <taxon>Solanoideae</taxon>
        <taxon>Solaneae</taxon>
        <taxon>Solanum</taxon>
    </lineage>
</organism>
<keyword evidence="9" id="KW-1185">Reference proteome</keyword>
<comment type="subunit">
    <text evidence="6">The nucleosome is a histone octamer containing two molecules each of H2A, H2B, H3 and H4 assembled in one H3-H4 heterotetramer and two H2A-H2B heterodimers. The octamer wraps approximately 147 bp of DNA.</text>
</comment>
<dbReference type="InterPro" id="IPR009072">
    <property type="entry name" value="Histone-fold"/>
</dbReference>
<accession>A0AAV9KRJ8</accession>
<dbReference type="GO" id="GO:0046982">
    <property type="term" value="F:protein heterodimerization activity"/>
    <property type="evidence" value="ECO:0007669"/>
    <property type="project" value="InterPro"/>
</dbReference>
<dbReference type="PROSITE" id="PS00046">
    <property type="entry name" value="HISTONE_H2A"/>
    <property type="match status" value="1"/>
</dbReference>
<evidence type="ECO:0000256" key="7">
    <source>
        <dbReference type="SAM" id="Phobius"/>
    </source>
</evidence>
<sequence>MAGKRKTLCSNAKKKSISRSRKAGLQFPVARIARFLKVGKYAKRVGVVAPVFLAAVLEYLATEVTFSSSFFFMSNF</sequence>
<comment type="similarity">
    <text evidence="3 6">Belongs to the histone H2A family.</text>
</comment>
<keyword evidence="6" id="KW-0238">DNA-binding</keyword>
<dbReference type="GO" id="GO:0000786">
    <property type="term" value="C:nucleosome"/>
    <property type="evidence" value="ECO:0007669"/>
    <property type="project" value="UniProtKB-KW"/>
</dbReference>
<keyword evidence="7" id="KW-0812">Transmembrane</keyword>
<protein>
    <recommendedName>
        <fullName evidence="6">Histone H2A</fullName>
    </recommendedName>
</protein>
<dbReference type="GO" id="GO:0030527">
    <property type="term" value="F:structural constituent of chromatin"/>
    <property type="evidence" value="ECO:0007669"/>
    <property type="project" value="InterPro"/>
</dbReference>
<dbReference type="AlphaFoldDB" id="A0AAV9KRJ8"/>
<evidence type="ECO:0000256" key="2">
    <source>
        <dbReference type="ARBA" id="ARBA00004286"/>
    </source>
</evidence>
<dbReference type="PANTHER" id="PTHR23430">
    <property type="entry name" value="HISTONE H2A"/>
    <property type="match status" value="1"/>
</dbReference>
<dbReference type="GO" id="GO:0003677">
    <property type="term" value="F:DNA binding"/>
    <property type="evidence" value="ECO:0007669"/>
    <property type="project" value="UniProtKB-KW"/>
</dbReference>
<name>A0AAV9KRJ8_9SOLN</name>